<organism evidence="1 2">
    <name type="scientific">Lunatimonas lonarensis</name>
    <dbReference type="NCBI Taxonomy" id="1232681"/>
    <lineage>
        <taxon>Bacteria</taxon>
        <taxon>Pseudomonadati</taxon>
        <taxon>Bacteroidota</taxon>
        <taxon>Cytophagia</taxon>
        <taxon>Cytophagales</taxon>
        <taxon>Cyclobacteriaceae</taxon>
    </lineage>
</organism>
<protein>
    <submittedName>
        <fullName evidence="1">Uncharacterized protein</fullName>
    </submittedName>
</protein>
<gene>
    <name evidence="1" type="ORF">ADIS_0620</name>
</gene>
<accession>R7ZXI3</accession>
<dbReference type="EMBL" id="AQHR01000022">
    <property type="protein sequence ID" value="EON78723.1"/>
    <property type="molecule type" value="Genomic_DNA"/>
</dbReference>
<comment type="caution">
    <text evidence="1">The sequence shown here is derived from an EMBL/GenBank/DDBJ whole genome shotgun (WGS) entry which is preliminary data.</text>
</comment>
<name>R7ZXI3_9BACT</name>
<keyword evidence="2" id="KW-1185">Reference proteome</keyword>
<proteinExistence type="predicted"/>
<dbReference type="AlphaFoldDB" id="R7ZXI3"/>
<dbReference type="Proteomes" id="UP000013909">
    <property type="component" value="Unassembled WGS sequence"/>
</dbReference>
<reference evidence="1 2" key="1">
    <citation type="submission" date="2013-02" db="EMBL/GenBank/DDBJ databases">
        <title>A novel strain isolated from Lonar lake, Maharashtra, India.</title>
        <authorList>
            <person name="Singh A."/>
        </authorList>
    </citation>
    <scope>NUCLEOTIDE SEQUENCE [LARGE SCALE GENOMIC DNA]</scope>
    <source>
        <strain evidence="1 2">AK24</strain>
    </source>
</reference>
<dbReference type="STRING" id="1232681.ADIS_0620"/>
<dbReference type="PATRIC" id="fig|1288963.3.peg.617"/>
<evidence type="ECO:0000313" key="2">
    <source>
        <dbReference type="Proteomes" id="UP000013909"/>
    </source>
</evidence>
<sequence>MLDYHPEKKQFLAVDKVTGEFLLLDQGGNLLQAVNRRGEGPHEYSSNLVALSFNREQEGFLAQSSREQIRYNEAWEVEHRIRFSSYAGINFYTGPRYAVPYYRLPSAADLYFFTSFFSGVGVGLGEALPEEIATKLVEQFNPEKGELEWVMPYDTDLLPHFEVDDTRKDVRPVPVYHLNSEAGRLYLTFHRSNQVGVYDLIRDFSLLERMEFSHHSFSAANNAKNVGLFQFDEESIGILYFRGLPEPTVALRKESDSGYFPFMDPSLFYFVLLQNGEPQEREVPFPVNCDVREEKLLLPGGRLLLREQYTGDVEQEDFVYFVYELR</sequence>
<evidence type="ECO:0000313" key="1">
    <source>
        <dbReference type="EMBL" id="EON78723.1"/>
    </source>
</evidence>